<accession>A0A2N3Y934</accession>
<dbReference type="AlphaFoldDB" id="A0A2N3Y934"/>
<name>A0A2N3Y934_SACSN</name>
<reference evidence="2" key="1">
    <citation type="submission" date="2017-12" db="EMBL/GenBank/DDBJ databases">
        <title>Sequencing the genomes of 1000 Actinobacteria strains.</title>
        <authorList>
            <person name="Klenk H.-P."/>
        </authorList>
    </citation>
    <scope>NUCLEOTIDE SEQUENCE [LARGE SCALE GENOMIC DNA]</scope>
    <source>
        <strain evidence="2">DSM 44228</strain>
    </source>
</reference>
<evidence type="ECO:0000256" key="1">
    <source>
        <dbReference type="SAM" id="MobiDB-lite"/>
    </source>
</evidence>
<proteinExistence type="predicted"/>
<evidence type="ECO:0000313" key="2">
    <source>
        <dbReference type="EMBL" id="PKW19428.1"/>
    </source>
</evidence>
<dbReference type="EMBL" id="PJNB01000001">
    <property type="protein sequence ID" value="PKW19428.1"/>
    <property type="molecule type" value="Genomic_DNA"/>
</dbReference>
<feature type="region of interest" description="Disordered" evidence="1">
    <location>
        <begin position="40"/>
        <end position="59"/>
    </location>
</feature>
<gene>
    <name evidence="2" type="ORF">A8926_7595</name>
</gene>
<evidence type="ECO:0000313" key="3">
    <source>
        <dbReference type="Proteomes" id="UP000233786"/>
    </source>
</evidence>
<protein>
    <submittedName>
        <fullName evidence="2">Uncharacterized protein</fullName>
    </submittedName>
</protein>
<dbReference type="STRING" id="994479.GCA_000194155_00567"/>
<sequence length="132" mass="14371">MPGEGSLPVSECRNAEAPPATGVVRALRYPRHPAVAEAFPVTRKSNMPAPTAPAYSHPTRRNVTCSNGFQCPESVSTWISDGRVMLAAPSAEATLMTSEAARRLADNLRDHAEAIDAERRVFDRRGVAFIRR</sequence>
<organism evidence="2 3">
    <name type="scientific">Saccharopolyspora spinosa</name>
    <dbReference type="NCBI Taxonomy" id="60894"/>
    <lineage>
        <taxon>Bacteria</taxon>
        <taxon>Bacillati</taxon>
        <taxon>Actinomycetota</taxon>
        <taxon>Actinomycetes</taxon>
        <taxon>Pseudonocardiales</taxon>
        <taxon>Pseudonocardiaceae</taxon>
        <taxon>Saccharopolyspora</taxon>
    </lineage>
</organism>
<dbReference type="Proteomes" id="UP000233786">
    <property type="component" value="Unassembled WGS sequence"/>
</dbReference>
<keyword evidence="3" id="KW-1185">Reference proteome</keyword>
<comment type="caution">
    <text evidence="2">The sequence shown here is derived from an EMBL/GenBank/DDBJ whole genome shotgun (WGS) entry which is preliminary data.</text>
</comment>